<dbReference type="AlphaFoldDB" id="A0A6G3MF60"/>
<dbReference type="SUPFAM" id="SSF102860">
    <property type="entry name" value="mRNA decapping enzyme DcpS N-terminal domain"/>
    <property type="match status" value="1"/>
</dbReference>
<organism evidence="7">
    <name type="scientific">Henneguya salminicola</name>
    <name type="common">Myxosporean</name>
    <dbReference type="NCBI Taxonomy" id="69463"/>
    <lineage>
        <taxon>Eukaryota</taxon>
        <taxon>Metazoa</taxon>
        <taxon>Cnidaria</taxon>
        <taxon>Myxozoa</taxon>
        <taxon>Myxosporea</taxon>
        <taxon>Bivalvulida</taxon>
        <taxon>Platysporina</taxon>
        <taxon>Myxobolidae</taxon>
        <taxon>Henneguya</taxon>
    </lineage>
</organism>
<comment type="similarity">
    <text evidence="1">Belongs to the HIT family.</text>
</comment>
<dbReference type="GO" id="GO:0000290">
    <property type="term" value="P:deadenylation-dependent decapping of nuclear-transcribed mRNA"/>
    <property type="evidence" value="ECO:0007669"/>
    <property type="project" value="InterPro"/>
</dbReference>
<dbReference type="EMBL" id="GHBP01001210">
    <property type="protein sequence ID" value="NDJ92647.1"/>
    <property type="molecule type" value="Transcribed_RNA"/>
</dbReference>
<evidence type="ECO:0000256" key="6">
    <source>
        <dbReference type="ARBA" id="ARBA00048222"/>
    </source>
</evidence>
<protein>
    <recommendedName>
        <fullName evidence="3">m7GpppX diphosphatase</fullName>
        <ecNumber evidence="2">3.6.1.59</ecNumber>
    </recommendedName>
    <alternativeName>
        <fullName evidence="5">Decapping scavenger enzyme</fullName>
    </alternativeName>
    <alternativeName>
        <fullName evidence="4">Scavenger mRNA-decapping enzyme DcpS</fullName>
    </alternativeName>
</protein>
<evidence type="ECO:0000313" key="7">
    <source>
        <dbReference type="EMBL" id="NDJ92647.1"/>
    </source>
</evidence>
<proteinExistence type="inferred from homology"/>
<dbReference type="EC" id="3.6.1.59" evidence="2"/>
<dbReference type="GO" id="GO:0140932">
    <property type="term" value="F:5'-(N(7)-methyl 5'-triphosphoguanosine)-[mRNA] diphosphatase activity"/>
    <property type="evidence" value="ECO:0007669"/>
    <property type="project" value="UniProtKB-EC"/>
</dbReference>
<evidence type="ECO:0000256" key="2">
    <source>
        <dbReference type="ARBA" id="ARBA00012520"/>
    </source>
</evidence>
<dbReference type="Pfam" id="PF11969">
    <property type="entry name" value="DcpS_C"/>
    <property type="match status" value="1"/>
</dbReference>
<reference evidence="7" key="1">
    <citation type="submission" date="2018-11" db="EMBL/GenBank/DDBJ databases">
        <title>Henneguya salminicola genome and transcriptome.</title>
        <authorList>
            <person name="Yahalomi D."/>
            <person name="Atkinson S.D."/>
            <person name="Neuhof M."/>
            <person name="Chang E.S."/>
            <person name="Philippe H."/>
            <person name="Cartwright P."/>
            <person name="Bartholomew J.L."/>
            <person name="Huchon D."/>
        </authorList>
    </citation>
    <scope>NUCLEOTIDE SEQUENCE</scope>
    <source>
        <strain evidence="7">Hz1</strain>
        <tissue evidence="7">Whole</tissue>
    </source>
</reference>
<evidence type="ECO:0000256" key="1">
    <source>
        <dbReference type="ARBA" id="ARBA00010208"/>
    </source>
</evidence>
<dbReference type="SUPFAM" id="SSF54197">
    <property type="entry name" value="HIT-like"/>
    <property type="match status" value="1"/>
</dbReference>
<dbReference type="GO" id="GO:0000340">
    <property type="term" value="F:RNA 7-methylguanosine cap binding"/>
    <property type="evidence" value="ECO:0007669"/>
    <property type="project" value="TreeGrafter"/>
</dbReference>
<dbReference type="GO" id="GO:0005634">
    <property type="term" value="C:nucleus"/>
    <property type="evidence" value="ECO:0007669"/>
    <property type="project" value="TreeGrafter"/>
</dbReference>
<evidence type="ECO:0000256" key="5">
    <source>
        <dbReference type="ARBA" id="ARBA00030609"/>
    </source>
</evidence>
<comment type="catalytic activity">
    <reaction evidence="6">
        <text>a 5'-end (N(7)-methyl 5'-triphosphoguanosine)-ribonucleoside in mRNA + H2O = N(7)-methyl-GMP + a 5'-end diphospho-ribonucleoside in mRNA + 2 H(+)</text>
        <dbReference type="Rhea" id="RHEA:65388"/>
        <dbReference type="Rhea" id="RHEA-COMP:17165"/>
        <dbReference type="Rhea" id="RHEA-COMP:17167"/>
        <dbReference type="ChEBI" id="CHEBI:15377"/>
        <dbReference type="ChEBI" id="CHEBI:15378"/>
        <dbReference type="ChEBI" id="CHEBI:58285"/>
        <dbReference type="ChEBI" id="CHEBI:156461"/>
        <dbReference type="ChEBI" id="CHEBI:167616"/>
        <dbReference type="EC" id="3.6.1.59"/>
    </reaction>
</comment>
<accession>A0A6G3MF60</accession>
<dbReference type="GO" id="GO:0000932">
    <property type="term" value="C:P-body"/>
    <property type="evidence" value="ECO:0007669"/>
    <property type="project" value="TreeGrafter"/>
</dbReference>
<name>A0A6G3MF60_HENSL</name>
<dbReference type="InterPro" id="IPR011145">
    <property type="entry name" value="Scavenger_mRNA_decap_enz_N"/>
</dbReference>
<sequence length="215" mass="25487">MGELAKELEEINEKYELKEILSLNLKNKSAALLFKEKNGEKNCVMYIEKKYISESEIKNMVVCIKDTKLTFTNGPFFNFECCFDVPDLYTSTLIKPATDGMINKYRFSELYLFEETYEEYRKICLPYFLSQIHNNQWVHNILDGKTEQNRVLFKNDDFLVAADLKWDMKDMDKIYLLVILTRRDVYSLRQLDSSFLEILKTISLTCKVKDCYLFP</sequence>
<evidence type="ECO:0000256" key="3">
    <source>
        <dbReference type="ARBA" id="ARBA00015636"/>
    </source>
</evidence>
<dbReference type="InterPro" id="IPR008594">
    <property type="entry name" value="DcpS/DCS2"/>
</dbReference>
<dbReference type="Gene3D" id="3.30.200.40">
    <property type="entry name" value="Scavenger mRNA decapping enzyme, N-terminal domain"/>
    <property type="match status" value="1"/>
</dbReference>
<dbReference type="InterPro" id="IPR036265">
    <property type="entry name" value="HIT-like_sf"/>
</dbReference>
<dbReference type="PANTHER" id="PTHR12978:SF0">
    <property type="entry name" value="M7GPPPX DIPHOSPHATASE"/>
    <property type="match status" value="1"/>
</dbReference>
<dbReference type="PANTHER" id="PTHR12978">
    <property type="entry name" value="HISTIDINE TRIAD HIT PROTEIN MEMBER"/>
    <property type="match status" value="1"/>
</dbReference>
<evidence type="ECO:0000256" key="4">
    <source>
        <dbReference type="ARBA" id="ARBA00029885"/>
    </source>
</evidence>
<dbReference type="Gene3D" id="3.30.428.10">
    <property type="entry name" value="HIT-like"/>
    <property type="match status" value="1"/>
</dbReference>